<dbReference type="InterPro" id="IPR027450">
    <property type="entry name" value="AlkB-like"/>
</dbReference>
<dbReference type="SUPFAM" id="SSF52833">
    <property type="entry name" value="Thioredoxin-like"/>
    <property type="match status" value="1"/>
</dbReference>
<feature type="region of interest" description="Disordered" evidence="2">
    <location>
        <begin position="341"/>
        <end position="430"/>
    </location>
</feature>
<dbReference type="InterPro" id="IPR036380">
    <property type="entry name" value="Isochorismatase-like_sf"/>
</dbReference>
<accession>A0ABR3GU80</accession>
<dbReference type="Pfam" id="PF00043">
    <property type="entry name" value="GST_C"/>
    <property type="match status" value="1"/>
</dbReference>
<feature type="compositionally biased region" description="Basic and acidic residues" evidence="2">
    <location>
        <begin position="407"/>
        <end position="418"/>
    </location>
</feature>
<evidence type="ECO:0000256" key="2">
    <source>
        <dbReference type="SAM" id="MobiDB-lite"/>
    </source>
</evidence>
<dbReference type="PANTHER" id="PTHR31212">
    <property type="entry name" value="ALPHA-KETOGLUTARATE-DEPENDENT DIOXYGENASE ALKB HOMOLOG 3"/>
    <property type="match status" value="1"/>
</dbReference>
<dbReference type="InterPro" id="IPR004046">
    <property type="entry name" value="GST_C"/>
</dbReference>
<dbReference type="SFLD" id="SFLDS00019">
    <property type="entry name" value="Glutathione_Transferase_(cytos"/>
    <property type="match status" value="1"/>
</dbReference>
<evidence type="ECO:0000256" key="1">
    <source>
        <dbReference type="ARBA" id="ARBA00006336"/>
    </source>
</evidence>
<sequence>MAPRSALLIIGLQNEFLDPEAGRCVMVTTDAGVPSFVDNLRAFVPSFRARDGDVIWVRSEYQKPRDFVDPRNDETVLIISDDSDSDSGADGDEETGIIKEGNIKGVKGVRPPLRTDAFLAVESDHPPCAPATPASEFHPSIQASIASPPDRVMVKTWFSAFKETPLLQTLRGRFISDLYICGVITNVCILATAADAAKHGFNVFVMPDCLGYRNLVAHQQSIRVMVDDYGVEEVSSGQLINGWKKEMRKQKLKAKGTDGASSKGPPLGAISFSKEELVKMVAGIKMGEVVGRLGGVPELDEGETEEPNNVLPGAAPLIAVDPLVAVSEEYSDTTLRQALVQRNAMRSGGPEGEAARKLKTEKDAERAARAGRMKNPDQAEGGKRDEGEEGGGRVKKSGGHRKKKSHASKDSGRAKDPPRNVITPGTKFDSKAPVMKAGDVLGEGDSKLVNSILPRFLAKVAFDKLKKEVTWRTMYHRGGEVPRMVAVEGDIGEDGSFPIYRHPADESPPLLQFSPTVNLIREYVQEVLKHPINHVLIQHYRDGNDYISEHSDKTLDIVRGSFIVNVSLGAQRTMILRTKKDAARQKSTDSTSREQPREGAGPDRAVQRIPLPHNSMFVLGLESNRKWLHGIRQDRRESFLKTPEEMANNGERISLTFRQIGTFLSADENEIYGQGAVSKSKDDPHPVINGNHPDTERLIQAFGSENHQSDFDWDASYGSGFDVLHFVPQLPRLFFAEGDVQSNRVRICLAEKGIEFTPHELQPNEVNTPSFRALNPRGTAPVLVDVDRERTTVCESLAILQYLEMSYPSDDPEKFLLPHPVDERAAFALVLQRMQESERLASILAYGTTEEKEVELVIWDGYLKKTDRYVMGDDISLADIAVWPVVDRFVGRSGWNLSEKYNALAMWRNTIAARDSVKGLVSAPKAVEEKVVPEVAEPEKKVETLEEKLEKLTVKENGGDKATGGGCQPAGM</sequence>
<feature type="domain" description="GST N-terminal" evidence="3">
    <location>
        <begin position="729"/>
        <end position="811"/>
    </location>
</feature>
<feature type="region of interest" description="Disordered" evidence="2">
    <location>
        <begin position="953"/>
        <end position="972"/>
    </location>
</feature>
<dbReference type="PROSITE" id="PS51471">
    <property type="entry name" value="FE2OG_OXY"/>
    <property type="match status" value="1"/>
</dbReference>
<dbReference type="InterPro" id="IPR000868">
    <property type="entry name" value="Isochorismatase-like_dom"/>
</dbReference>
<keyword evidence="7" id="KW-1185">Reference proteome</keyword>
<gene>
    <name evidence="6" type="ORF">Q9L58_001582</name>
</gene>
<evidence type="ECO:0000313" key="7">
    <source>
        <dbReference type="Proteomes" id="UP001447188"/>
    </source>
</evidence>
<feature type="compositionally biased region" description="Basic and acidic residues" evidence="2">
    <location>
        <begin position="353"/>
        <end position="392"/>
    </location>
</feature>
<dbReference type="Pfam" id="PF13409">
    <property type="entry name" value="GST_N_2"/>
    <property type="match status" value="1"/>
</dbReference>
<dbReference type="Gene3D" id="2.60.120.590">
    <property type="entry name" value="Alpha-ketoglutarate-dependent dioxygenase AlkB-like"/>
    <property type="match status" value="1"/>
</dbReference>
<proteinExistence type="inferred from homology"/>
<protein>
    <recommendedName>
        <fullName evidence="8">Fe2OG dioxygenase domain-containing protein</fullName>
    </recommendedName>
</protein>
<dbReference type="PROSITE" id="PS50405">
    <property type="entry name" value="GST_CTER"/>
    <property type="match status" value="1"/>
</dbReference>
<feature type="compositionally biased region" description="Basic residues" evidence="2">
    <location>
        <begin position="393"/>
        <end position="406"/>
    </location>
</feature>
<organism evidence="6 7">
    <name type="scientific">Discina gigas</name>
    <dbReference type="NCBI Taxonomy" id="1032678"/>
    <lineage>
        <taxon>Eukaryota</taxon>
        <taxon>Fungi</taxon>
        <taxon>Dikarya</taxon>
        <taxon>Ascomycota</taxon>
        <taxon>Pezizomycotina</taxon>
        <taxon>Pezizomycetes</taxon>
        <taxon>Pezizales</taxon>
        <taxon>Discinaceae</taxon>
        <taxon>Discina</taxon>
    </lineage>
</organism>
<feature type="region of interest" description="Disordered" evidence="2">
    <location>
        <begin position="577"/>
        <end position="607"/>
    </location>
</feature>
<evidence type="ECO:0000259" key="4">
    <source>
        <dbReference type="PROSITE" id="PS50405"/>
    </source>
</evidence>
<dbReference type="SUPFAM" id="SSF52499">
    <property type="entry name" value="Isochorismatase-like hydrolases"/>
    <property type="match status" value="1"/>
</dbReference>
<dbReference type="CDD" id="cd00431">
    <property type="entry name" value="cysteine_hydrolases"/>
    <property type="match status" value="1"/>
</dbReference>
<dbReference type="InterPro" id="IPR005123">
    <property type="entry name" value="Oxoglu/Fe-dep_dioxygenase_dom"/>
</dbReference>
<feature type="domain" description="Fe2OG dioxygenase" evidence="5">
    <location>
        <begin position="531"/>
        <end position="661"/>
    </location>
</feature>
<name>A0ABR3GU80_9PEZI</name>
<dbReference type="InterPro" id="IPR036249">
    <property type="entry name" value="Thioredoxin-like_sf"/>
</dbReference>
<dbReference type="InterPro" id="IPR036282">
    <property type="entry name" value="Glutathione-S-Trfase_C_sf"/>
</dbReference>
<comment type="similarity">
    <text evidence="1">Belongs to the isochorismatase family.</text>
</comment>
<dbReference type="CDD" id="cd00570">
    <property type="entry name" value="GST_N_family"/>
    <property type="match status" value="1"/>
</dbReference>
<dbReference type="SUPFAM" id="SSF47616">
    <property type="entry name" value="GST C-terminal domain-like"/>
    <property type="match status" value="1"/>
</dbReference>
<evidence type="ECO:0000259" key="5">
    <source>
        <dbReference type="PROSITE" id="PS51471"/>
    </source>
</evidence>
<evidence type="ECO:0000313" key="6">
    <source>
        <dbReference type="EMBL" id="KAL0639355.1"/>
    </source>
</evidence>
<feature type="compositionally biased region" description="Basic and acidic residues" evidence="2">
    <location>
        <begin position="578"/>
        <end position="601"/>
    </location>
</feature>
<dbReference type="PANTHER" id="PTHR31212:SF5">
    <property type="entry name" value="ISOCHORISMATASE FAMILY PROTEIN FAMILY (AFU_ORTHOLOGUE AFUA_3G14500)"/>
    <property type="match status" value="1"/>
</dbReference>
<dbReference type="Proteomes" id="UP001447188">
    <property type="component" value="Unassembled WGS sequence"/>
</dbReference>
<dbReference type="EMBL" id="JBBBZM010000012">
    <property type="protein sequence ID" value="KAL0639355.1"/>
    <property type="molecule type" value="Genomic_DNA"/>
</dbReference>
<evidence type="ECO:0008006" key="8">
    <source>
        <dbReference type="Google" id="ProtNLM"/>
    </source>
</evidence>
<dbReference type="InterPro" id="IPR032854">
    <property type="entry name" value="ALKBH3"/>
</dbReference>
<comment type="caution">
    <text evidence="6">The sequence shown here is derived from an EMBL/GenBank/DDBJ whole genome shotgun (WGS) entry which is preliminary data.</text>
</comment>
<dbReference type="Pfam" id="PF00857">
    <property type="entry name" value="Isochorismatase"/>
    <property type="match status" value="1"/>
</dbReference>
<dbReference type="Gene3D" id="3.40.50.850">
    <property type="entry name" value="Isochorismatase-like"/>
    <property type="match status" value="1"/>
</dbReference>
<dbReference type="SFLD" id="SFLDG00358">
    <property type="entry name" value="Main_(cytGST)"/>
    <property type="match status" value="1"/>
</dbReference>
<dbReference type="InterPro" id="IPR040079">
    <property type="entry name" value="Glutathione_S-Trfase"/>
</dbReference>
<dbReference type="PROSITE" id="PS50404">
    <property type="entry name" value="GST_NTER"/>
    <property type="match status" value="1"/>
</dbReference>
<feature type="domain" description="GST C-terminal" evidence="4">
    <location>
        <begin position="775"/>
        <end position="942"/>
    </location>
</feature>
<reference evidence="6 7" key="1">
    <citation type="submission" date="2024-02" db="EMBL/GenBank/DDBJ databases">
        <title>Discinaceae phylogenomics.</title>
        <authorList>
            <person name="Dirks A.C."/>
            <person name="James T.Y."/>
        </authorList>
    </citation>
    <scope>NUCLEOTIDE SEQUENCE [LARGE SCALE GENOMIC DNA]</scope>
    <source>
        <strain evidence="6 7">ACD0624</strain>
    </source>
</reference>
<feature type="compositionally biased region" description="Gly residues" evidence="2">
    <location>
        <begin position="961"/>
        <end position="972"/>
    </location>
</feature>
<dbReference type="SUPFAM" id="SSF51197">
    <property type="entry name" value="Clavaminate synthase-like"/>
    <property type="match status" value="1"/>
</dbReference>
<dbReference type="Pfam" id="PF13532">
    <property type="entry name" value="2OG-FeII_Oxy_2"/>
    <property type="match status" value="1"/>
</dbReference>
<dbReference type="InterPro" id="IPR004045">
    <property type="entry name" value="Glutathione_S-Trfase_N"/>
</dbReference>
<dbReference type="InterPro" id="IPR037151">
    <property type="entry name" value="AlkB-like_sf"/>
</dbReference>
<dbReference type="InterPro" id="IPR010987">
    <property type="entry name" value="Glutathione-S-Trfase_C-like"/>
</dbReference>
<dbReference type="Gene3D" id="1.20.1050.10">
    <property type="match status" value="1"/>
</dbReference>
<dbReference type="Gene3D" id="3.40.30.10">
    <property type="entry name" value="Glutaredoxin"/>
    <property type="match status" value="1"/>
</dbReference>
<evidence type="ECO:0000259" key="3">
    <source>
        <dbReference type="PROSITE" id="PS50404"/>
    </source>
</evidence>